<gene>
    <name evidence="1" type="ORF">BDD14_3583</name>
</gene>
<sequence length="154" mass="16774">MKRETLLRTFAGLLLTCCLTTTHAEERGYWRAASSSARNITGDLTVAEEKLTINFYSTTMSRIRALEAAEVSAVFDTDSSAGGTGSLYRLNIPAAKKFQHKNSLCGSENVQWMAAYAAGNSLQLAFFSGDKPPVFTFDAIASSTDRCGTFSYVR</sequence>
<accession>A0A4Q7YY51</accession>
<dbReference type="AlphaFoldDB" id="A0A4Q7YY51"/>
<name>A0A4Q7YY51_9BACT</name>
<dbReference type="EMBL" id="SHKW01000001">
    <property type="protein sequence ID" value="RZU42039.1"/>
    <property type="molecule type" value="Genomic_DNA"/>
</dbReference>
<dbReference type="Proteomes" id="UP000292958">
    <property type="component" value="Unassembled WGS sequence"/>
</dbReference>
<reference evidence="1 2" key="1">
    <citation type="submission" date="2019-02" db="EMBL/GenBank/DDBJ databases">
        <title>Genomic Encyclopedia of Archaeal and Bacterial Type Strains, Phase II (KMG-II): from individual species to whole genera.</title>
        <authorList>
            <person name="Goeker M."/>
        </authorList>
    </citation>
    <scope>NUCLEOTIDE SEQUENCE [LARGE SCALE GENOMIC DNA]</scope>
    <source>
        <strain evidence="1 2">DSM 18101</strain>
    </source>
</reference>
<proteinExistence type="predicted"/>
<organism evidence="1 2">
    <name type="scientific">Edaphobacter modestus</name>
    <dbReference type="NCBI Taxonomy" id="388466"/>
    <lineage>
        <taxon>Bacteria</taxon>
        <taxon>Pseudomonadati</taxon>
        <taxon>Acidobacteriota</taxon>
        <taxon>Terriglobia</taxon>
        <taxon>Terriglobales</taxon>
        <taxon>Acidobacteriaceae</taxon>
        <taxon>Edaphobacter</taxon>
    </lineage>
</organism>
<protein>
    <submittedName>
        <fullName evidence="1">Uncharacterized protein</fullName>
    </submittedName>
</protein>
<dbReference type="RefSeq" id="WP_242618018.1">
    <property type="nucleotide sequence ID" value="NZ_SHKW01000001.1"/>
</dbReference>
<comment type="caution">
    <text evidence="1">The sequence shown here is derived from an EMBL/GenBank/DDBJ whole genome shotgun (WGS) entry which is preliminary data.</text>
</comment>
<evidence type="ECO:0000313" key="1">
    <source>
        <dbReference type="EMBL" id="RZU42039.1"/>
    </source>
</evidence>
<keyword evidence="2" id="KW-1185">Reference proteome</keyword>
<evidence type="ECO:0000313" key="2">
    <source>
        <dbReference type="Proteomes" id="UP000292958"/>
    </source>
</evidence>